<feature type="binding site" evidence="6">
    <location>
        <position position="113"/>
    </location>
    <ligand>
        <name>ATP</name>
        <dbReference type="ChEBI" id="CHEBI:30616"/>
    </ligand>
</feature>
<dbReference type="EC" id="2.7.12.1" evidence="10"/>
<dbReference type="Proteomes" id="UP001151582">
    <property type="component" value="Unassembled WGS sequence"/>
</dbReference>
<keyword evidence="2 10" id="KW-0808">Transferase</keyword>
<comment type="similarity">
    <text evidence="7">Belongs to the protein kinase superfamily.</text>
</comment>
<evidence type="ECO:0000256" key="8">
    <source>
        <dbReference type="SAM" id="MobiDB-lite"/>
    </source>
</evidence>
<feature type="compositionally biased region" description="Pro residues" evidence="8">
    <location>
        <begin position="60"/>
        <end position="71"/>
    </location>
</feature>
<gene>
    <name evidence="10" type="primary">MPS1</name>
    <name evidence="10" type="ORF">H4R34_002122</name>
</gene>
<dbReference type="InterPro" id="IPR011009">
    <property type="entry name" value="Kinase-like_dom_sf"/>
</dbReference>
<keyword evidence="11" id="KW-1185">Reference proteome</keyword>
<reference evidence="10" key="1">
    <citation type="submission" date="2022-07" db="EMBL/GenBank/DDBJ databases">
        <title>Phylogenomic reconstructions and comparative analyses of Kickxellomycotina fungi.</title>
        <authorList>
            <person name="Reynolds N.K."/>
            <person name="Stajich J.E."/>
            <person name="Barry K."/>
            <person name="Grigoriev I.V."/>
            <person name="Crous P."/>
            <person name="Smith M.E."/>
        </authorList>
    </citation>
    <scope>NUCLEOTIDE SEQUENCE</scope>
    <source>
        <strain evidence="10">RSA 567</strain>
    </source>
</reference>
<dbReference type="GO" id="GO:0033316">
    <property type="term" value="P:meiotic spindle assembly checkpoint signaling"/>
    <property type="evidence" value="ECO:0007669"/>
    <property type="project" value="TreeGrafter"/>
</dbReference>
<evidence type="ECO:0000313" key="11">
    <source>
        <dbReference type="Proteomes" id="UP001151582"/>
    </source>
</evidence>
<dbReference type="PROSITE" id="PS50011">
    <property type="entry name" value="PROTEIN_KINASE_DOM"/>
    <property type="match status" value="1"/>
</dbReference>
<keyword evidence="4 10" id="KW-0418">Kinase</keyword>
<comment type="caution">
    <text evidence="10">The sequence shown here is derived from an EMBL/GenBank/DDBJ whole genome shotgun (WGS) entry which is preliminary data.</text>
</comment>
<dbReference type="SUPFAM" id="SSF56112">
    <property type="entry name" value="Protein kinase-like (PK-like)"/>
    <property type="match status" value="1"/>
</dbReference>
<feature type="compositionally biased region" description="Pro residues" evidence="8">
    <location>
        <begin position="33"/>
        <end position="47"/>
    </location>
</feature>
<dbReference type="Gene3D" id="3.30.200.20">
    <property type="entry name" value="Phosphorylase Kinase, domain 1"/>
    <property type="match status" value="1"/>
</dbReference>
<dbReference type="GO" id="GO:0034501">
    <property type="term" value="P:protein localization to kinetochore"/>
    <property type="evidence" value="ECO:0007669"/>
    <property type="project" value="TreeGrafter"/>
</dbReference>
<protein>
    <submittedName>
        <fullName evidence="10">Dual-specificity kinase, spindle pole body (SPB) duplication and spindle checkpoint function</fullName>
        <ecNumber evidence="10">2.7.12.1</ecNumber>
    </submittedName>
</protein>
<evidence type="ECO:0000256" key="1">
    <source>
        <dbReference type="ARBA" id="ARBA00022527"/>
    </source>
</evidence>
<evidence type="ECO:0000256" key="7">
    <source>
        <dbReference type="RuleBase" id="RU000304"/>
    </source>
</evidence>
<keyword evidence="1 7" id="KW-0723">Serine/threonine-protein kinase</keyword>
<sequence>MHLSPTSQPSAASLQPTPVDKPALFSHPLQAYPSPPLAVGPVRPAPQPSVALTTAASAQPIPPPVPAQPVPPDRKCLYMNGRPYTRLGLLGRGGSSKVYKVMGPDHRLFAIKKVALAKADPVTIQGYINEINLLRRLHQSEYIIRLIDAEVNHARGFILIGLECGEIDLAHILQRHQDKPLNLNFVRMYWEQMLAAVHAIHEQKIVHSDLKPANFLLVAGTLKLIDFGIAKAIANDTTNIHREHQIGTVNYMSPEAIEDTNSAGPGGRRCMKMVYGRPPFAHLKNIYQKLHAIPNPRFPEALPVASENDDPESALPIPIPAELLDVMKGCLQRDSRQRPAIPALLGHPFLRQTAVAADGKAPQTQYPPLTPDTLNFVVRQVLQFVHHNPSILQHNSGALDRDVAAITQALLRSMAKP</sequence>
<dbReference type="AlphaFoldDB" id="A0A9W8B4S7"/>
<dbReference type="Gene3D" id="1.10.510.10">
    <property type="entry name" value="Transferase(Phosphotransferase) domain 1"/>
    <property type="match status" value="1"/>
</dbReference>
<dbReference type="GO" id="GO:0000776">
    <property type="term" value="C:kinetochore"/>
    <property type="evidence" value="ECO:0007669"/>
    <property type="project" value="TreeGrafter"/>
</dbReference>
<dbReference type="EMBL" id="JANBQB010000130">
    <property type="protein sequence ID" value="KAJ1981319.1"/>
    <property type="molecule type" value="Genomic_DNA"/>
</dbReference>
<dbReference type="SMART" id="SM00220">
    <property type="entry name" value="S_TKc"/>
    <property type="match status" value="1"/>
</dbReference>
<dbReference type="GO" id="GO:0004674">
    <property type="term" value="F:protein serine/threonine kinase activity"/>
    <property type="evidence" value="ECO:0007669"/>
    <property type="project" value="UniProtKB-KW"/>
</dbReference>
<feature type="domain" description="Protein kinase" evidence="9">
    <location>
        <begin position="84"/>
        <end position="350"/>
    </location>
</feature>
<dbReference type="InterPro" id="IPR000719">
    <property type="entry name" value="Prot_kinase_dom"/>
</dbReference>
<evidence type="ECO:0000313" key="10">
    <source>
        <dbReference type="EMBL" id="KAJ1981319.1"/>
    </source>
</evidence>
<proteinExistence type="inferred from homology"/>
<evidence type="ECO:0000256" key="4">
    <source>
        <dbReference type="ARBA" id="ARBA00022777"/>
    </source>
</evidence>
<dbReference type="GO" id="GO:0098813">
    <property type="term" value="P:nuclear chromosome segregation"/>
    <property type="evidence" value="ECO:0007669"/>
    <property type="project" value="UniProtKB-ARBA"/>
</dbReference>
<dbReference type="InterPro" id="IPR017441">
    <property type="entry name" value="Protein_kinase_ATP_BS"/>
</dbReference>
<dbReference type="PROSITE" id="PS00107">
    <property type="entry name" value="PROTEIN_KINASE_ATP"/>
    <property type="match status" value="1"/>
</dbReference>
<dbReference type="PROSITE" id="PS00108">
    <property type="entry name" value="PROTEIN_KINASE_ST"/>
    <property type="match status" value="1"/>
</dbReference>
<dbReference type="Pfam" id="PF00069">
    <property type="entry name" value="Pkinase"/>
    <property type="match status" value="1"/>
</dbReference>
<evidence type="ECO:0000259" key="9">
    <source>
        <dbReference type="PROSITE" id="PS50011"/>
    </source>
</evidence>
<evidence type="ECO:0000256" key="2">
    <source>
        <dbReference type="ARBA" id="ARBA00022679"/>
    </source>
</evidence>
<dbReference type="FunFam" id="3.30.200.20:FF:000131">
    <property type="entry name" value="Dual specificity protein kinase TTK"/>
    <property type="match status" value="1"/>
</dbReference>
<dbReference type="CDD" id="cd14131">
    <property type="entry name" value="PKc_Mps1"/>
    <property type="match status" value="1"/>
</dbReference>
<dbReference type="GO" id="GO:0005634">
    <property type="term" value="C:nucleus"/>
    <property type="evidence" value="ECO:0007669"/>
    <property type="project" value="TreeGrafter"/>
</dbReference>
<dbReference type="GO" id="GO:0004712">
    <property type="term" value="F:protein serine/threonine/tyrosine kinase activity"/>
    <property type="evidence" value="ECO:0007669"/>
    <property type="project" value="UniProtKB-EC"/>
</dbReference>
<dbReference type="PANTHER" id="PTHR22974">
    <property type="entry name" value="MIXED LINEAGE PROTEIN KINASE"/>
    <property type="match status" value="1"/>
</dbReference>
<accession>A0A9W8B4S7</accession>
<feature type="region of interest" description="Disordered" evidence="8">
    <location>
        <begin position="1"/>
        <end position="73"/>
    </location>
</feature>
<keyword evidence="3 6" id="KW-0547">Nucleotide-binding</keyword>
<dbReference type="OrthoDB" id="20524at2759"/>
<dbReference type="InterPro" id="IPR027084">
    <property type="entry name" value="Mps1_cat"/>
</dbReference>
<dbReference type="GO" id="GO:0005524">
    <property type="term" value="F:ATP binding"/>
    <property type="evidence" value="ECO:0007669"/>
    <property type="project" value="UniProtKB-UniRule"/>
</dbReference>
<evidence type="ECO:0000256" key="5">
    <source>
        <dbReference type="ARBA" id="ARBA00022840"/>
    </source>
</evidence>
<feature type="compositionally biased region" description="Polar residues" evidence="8">
    <location>
        <begin position="1"/>
        <end position="16"/>
    </location>
</feature>
<dbReference type="GO" id="GO:0007094">
    <property type="term" value="P:mitotic spindle assembly checkpoint signaling"/>
    <property type="evidence" value="ECO:0007669"/>
    <property type="project" value="TreeGrafter"/>
</dbReference>
<dbReference type="PANTHER" id="PTHR22974:SF21">
    <property type="entry name" value="DUAL SPECIFICITY PROTEIN KINASE TTK"/>
    <property type="match status" value="1"/>
</dbReference>
<evidence type="ECO:0000256" key="3">
    <source>
        <dbReference type="ARBA" id="ARBA00022741"/>
    </source>
</evidence>
<dbReference type="InterPro" id="IPR008271">
    <property type="entry name" value="Ser/Thr_kinase_AS"/>
</dbReference>
<organism evidence="10 11">
    <name type="scientific">Dimargaris verticillata</name>
    <dbReference type="NCBI Taxonomy" id="2761393"/>
    <lineage>
        <taxon>Eukaryota</taxon>
        <taxon>Fungi</taxon>
        <taxon>Fungi incertae sedis</taxon>
        <taxon>Zoopagomycota</taxon>
        <taxon>Kickxellomycotina</taxon>
        <taxon>Dimargaritomycetes</taxon>
        <taxon>Dimargaritales</taxon>
        <taxon>Dimargaritaceae</taxon>
        <taxon>Dimargaris</taxon>
    </lineage>
</organism>
<evidence type="ECO:0000256" key="6">
    <source>
        <dbReference type="PROSITE-ProRule" id="PRU10141"/>
    </source>
</evidence>
<name>A0A9W8B4S7_9FUNG</name>
<keyword evidence="5 6" id="KW-0067">ATP-binding</keyword>